<dbReference type="EMBL" id="LNGC01000100">
    <property type="protein sequence ID" value="KYC49303.1"/>
    <property type="molecule type" value="Genomic_DNA"/>
</dbReference>
<evidence type="ECO:0000259" key="1">
    <source>
        <dbReference type="PROSITE" id="PS50968"/>
    </source>
</evidence>
<proteinExistence type="predicted"/>
<dbReference type="InterPro" id="IPR055268">
    <property type="entry name" value="PCB-like"/>
</dbReference>
<dbReference type="Pfam" id="PF00682">
    <property type="entry name" value="HMGL-like"/>
    <property type="match status" value="1"/>
</dbReference>
<dbReference type="EC" id="6.4.1.1" evidence="3"/>
<dbReference type="PATRIC" id="fig|1705409.3.peg.1759"/>
<dbReference type="InterPro" id="IPR000089">
    <property type="entry name" value="Biotin_lipoyl"/>
</dbReference>
<evidence type="ECO:0000313" key="3">
    <source>
        <dbReference type="EMBL" id="KYC49303.1"/>
    </source>
</evidence>
<dbReference type="Pfam" id="PF00364">
    <property type="entry name" value="Biotin_lipoyl"/>
    <property type="match status" value="1"/>
</dbReference>
<organism evidence="3 4">
    <name type="scientific">Candidatus Methanofastidiosum methylothiophilum</name>
    <dbReference type="NCBI Taxonomy" id="1705564"/>
    <lineage>
        <taxon>Archaea</taxon>
        <taxon>Methanobacteriati</taxon>
        <taxon>Methanobacteriota</taxon>
        <taxon>Stenosarchaea group</taxon>
        <taxon>Candidatus Methanofastidiosia</taxon>
        <taxon>Candidatus Methanofastidiosales</taxon>
        <taxon>Candidatus Methanofastidiosaceae</taxon>
        <taxon>Candidatus Methanofastidiosum</taxon>
    </lineage>
</organism>
<dbReference type="Proteomes" id="UP000075398">
    <property type="component" value="Unassembled WGS sequence"/>
</dbReference>
<gene>
    <name evidence="3" type="primary">pycB_3</name>
    <name evidence="3" type="ORF">AMQ22_01678</name>
</gene>
<comment type="caution">
    <text evidence="3">The sequence shown here is derived from an EMBL/GenBank/DDBJ whole genome shotgun (WGS) entry which is preliminary data.</text>
</comment>
<dbReference type="STRING" id="1705564.APG08_01479"/>
<dbReference type="SUPFAM" id="SSF89000">
    <property type="entry name" value="post-HMGL domain-like"/>
    <property type="match status" value="1"/>
</dbReference>
<keyword evidence="3" id="KW-0436">Ligase</keyword>
<dbReference type="Gene3D" id="2.40.50.100">
    <property type="match status" value="1"/>
</dbReference>
<dbReference type="Pfam" id="PF02436">
    <property type="entry name" value="PYC_OADA"/>
    <property type="match status" value="1"/>
</dbReference>
<dbReference type="CDD" id="cd06850">
    <property type="entry name" value="biotinyl_domain"/>
    <property type="match status" value="1"/>
</dbReference>
<dbReference type="CDD" id="cd07937">
    <property type="entry name" value="DRE_TIM_PC_TC_5S"/>
    <property type="match status" value="1"/>
</dbReference>
<dbReference type="InterPro" id="IPR013785">
    <property type="entry name" value="Aldolase_TIM"/>
</dbReference>
<dbReference type="SUPFAM" id="SSF51230">
    <property type="entry name" value="Single hybrid motif"/>
    <property type="match status" value="1"/>
</dbReference>
<dbReference type="InterPro" id="IPR003379">
    <property type="entry name" value="Carboxylase_cons_dom"/>
</dbReference>
<reference evidence="3 4" key="1">
    <citation type="journal article" date="2016" name="ISME J.">
        <title>Chasing the elusive Euryarchaeota class WSA2: genomes reveal a uniquely fastidious methyl-reducing methanogen.</title>
        <authorList>
            <person name="Nobu M.K."/>
            <person name="Narihiro T."/>
            <person name="Kuroda K."/>
            <person name="Mei R."/>
            <person name="Liu W.T."/>
        </authorList>
    </citation>
    <scope>NUCLEOTIDE SEQUENCE [LARGE SCALE GENOMIC DNA]</scope>
    <source>
        <strain evidence="3">U1lsi0528_Bin055</strain>
    </source>
</reference>
<feature type="domain" description="Pyruvate carboxyltransferase" evidence="2">
    <location>
        <begin position="4"/>
        <end position="264"/>
    </location>
</feature>
<protein>
    <submittedName>
        <fullName evidence="3">Pyruvate carboxylase subunit B</fullName>
        <ecNumber evidence="3">6.4.1.1</ecNumber>
    </submittedName>
</protein>
<accession>A0A150IWD9</accession>
<dbReference type="AlphaFoldDB" id="A0A150IWD9"/>
<feature type="domain" description="Lipoyl-binding" evidence="1">
    <location>
        <begin position="479"/>
        <end position="548"/>
    </location>
</feature>
<keyword evidence="3" id="KW-0670">Pyruvate</keyword>
<dbReference type="GO" id="GO:0005737">
    <property type="term" value="C:cytoplasm"/>
    <property type="evidence" value="ECO:0007669"/>
    <property type="project" value="TreeGrafter"/>
</dbReference>
<dbReference type="InterPro" id="IPR011053">
    <property type="entry name" value="Single_hybrid_motif"/>
</dbReference>
<dbReference type="GO" id="GO:0006094">
    <property type="term" value="P:gluconeogenesis"/>
    <property type="evidence" value="ECO:0007669"/>
    <property type="project" value="TreeGrafter"/>
</dbReference>
<dbReference type="SUPFAM" id="SSF51569">
    <property type="entry name" value="Aldolase"/>
    <property type="match status" value="1"/>
</dbReference>
<sequence length="548" mass="61309">MSKVKITDTTLRDAHQSLIATRLEVDDMLEIVGEMDNVGFHSFEMWGGATFDSAIRYLNEDPWDRITKLKEVAPKTPFQMLLRGQNLVGYKHYPDDIVHKFVEASFTRGIDIFRIFDALNDVRNMEVPIEAIKKVGGHAQAALSYTISPVHTIDYYIKVAEEMVALEIDSICIKDMAGLINPMDAFNLVKSLKENFDLPVCLHSHCTSGMAPTSYFKAIEAGVDIIDTAIGPFSFGTSQPGVETMYAMLENTEYKSDLDIERVYKIANYFKKLMEKYKGLLSEASLTVNTQILHFQIPGGMMSNLVSQLRDQKAENRLDEILLEVPKVRKELGYPPLVTPLSQIVGAQATLNVLSGQRYKLIPNEVKHYVKGLYGRPAAPIDKDIEKLIIGDEKVSYEKSPELKNPSYQKFRDEVKDKIEKEEDVLSYALFPEIALAFFEKRKNHVTKPKVEHKEIEKAAPKEITKTQPVKQQPQTNGGVSLKAPLPGAILKIVGEIGKPVKKDSVVFIISAMKMENEIVSPASGVLQKVFVKEGDVVQTGDVLATIA</sequence>
<dbReference type="PROSITE" id="PS50968">
    <property type="entry name" value="BIOTINYL_LIPOYL"/>
    <property type="match status" value="1"/>
</dbReference>
<dbReference type="PANTHER" id="PTHR43778:SF2">
    <property type="entry name" value="PYRUVATE CARBOXYLASE, MITOCHONDRIAL"/>
    <property type="match status" value="1"/>
</dbReference>
<dbReference type="Gene3D" id="3.20.20.70">
    <property type="entry name" value="Aldolase class I"/>
    <property type="match status" value="1"/>
</dbReference>
<dbReference type="InterPro" id="IPR000891">
    <property type="entry name" value="PYR_CT"/>
</dbReference>
<name>A0A150IWD9_9EURY</name>
<evidence type="ECO:0000313" key="4">
    <source>
        <dbReference type="Proteomes" id="UP000075398"/>
    </source>
</evidence>
<dbReference type="NCBIfam" id="NF006761">
    <property type="entry name" value="PRK09282.1"/>
    <property type="match status" value="1"/>
</dbReference>
<dbReference type="GO" id="GO:0004736">
    <property type="term" value="F:pyruvate carboxylase activity"/>
    <property type="evidence" value="ECO:0007669"/>
    <property type="project" value="UniProtKB-EC"/>
</dbReference>
<evidence type="ECO:0000259" key="2">
    <source>
        <dbReference type="PROSITE" id="PS50991"/>
    </source>
</evidence>
<dbReference type="PANTHER" id="PTHR43778">
    <property type="entry name" value="PYRUVATE CARBOXYLASE"/>
    <property type="match status" value="1"/>
</dbReference>
<dbReference type="PROSITE" id="PS50991">
    <property type="entry name" value="PYR_CT"/>
    <property type="match status" value="1"/>
</dbReference>